<protein>
    <submittedName>
        <fullName evidence="2">Uncharacterized protein</fullName>
    </submittedName>
</protein>
<feature type="chain" id="PRO_5047364410" evidence="1">
    <location>
        <begin position="23"/>
        <end position="77"/>
    </location>
</feature>
<proteinExistence type="predicted"/>
<keyword evidence="1" id="KW-0732">Signal</keyword>
<gene>
    <name evidence="2" type="ORF">V6N11_058685</name>
</gene>
<accession>A0ABR2U4Y6</accession>
<sequence>MRLAILNVLGSIALIKCPLVSYFDSSPKVSLAKQNSDEELIIESGPPSKEDWVTWIEVSGLPIHCRNYDTLERVAGL</sequence>
<name>A0ABR2U4Y6_9ROSI</name>
<dbReference type="EMBL" id="JBBPBN010000002">
    <property type="protein sequence ID" value="KAK9044793.1"/>
    <property type="molecule type" value="Genomic_DNA"/>
</dbReference>
<organism evidence="2 3">
    <name type="scientific">Hibiscus sabdariffa</name>
    <name type="common">roselle</name>
    <dbReference type="NCBI Taxonomy" id="183260"/>
    <lineage>
        <taxon>Eukaryota</taxon>
        <taxon>Viridiplantae</taxon>
        <taxon>Streptophyta</taxon>
        <taxon>Embryophyta</taxon>
        <taxon>Tracheophyta</taxon>
        <taxon>Spermatophyta</taxon>
        <taxon>Magnoliopsida</taxon>
        <taxon>eudicotyledons</taxon>
        <taxon>Gunneridae</taxon>
        <taxon>Pentapetalae</taxon>
        <taxon>rosids</taxon>
        <taxon>malvids</taxon>
        <taxon>Malvales</taxon>
        <taxon>Malvaceae</taxon>
        <taxon>Malvoideae</taxon>
        <taxon>Hibiscus</taxon>
    </lineage>
</organism>
<keyword evidence="3" id="KW-1185">Reference proteome</keyword>
<evidence type="ECO:0000256" key="1">
    <source>
        <dbReference type="SAM" id="SignalP"/>
    </source>
</evidence>
<evidence type="ECO:0000313" key="3">
    <source>
        <dbReference type="Proteomes" id="UP001396334"/>
    </source>
</evidence>
<evidence type="ECO:0000313" key="2">
    <source>
        <dbReference type="EMBL" id="KAK9044793.1"/>
    </source>
</evidence>
<reference evidence="2 3" key="1">
    <citation type="journal article" date="2024" name="G3 (Bethesda)">
        <title>Genome assembly of Hibiscus sabdariffa L. provides insights into metabolisms of medicinal natural products.</title>
        <authorList>
            <person name="Kim T."/>
        </authorList>
    </citation>
    <scope>NUCLEOTIDE SEQUENCE [LARGE SCALE GENOMIC DNA]</scope>
    <source>
        <strain evidence="2">TK-2024</strain>
        <tissue evidence="2">Old leaves</tissue>
    </source>
</reference>
<comment type="caution">
    <text evidence="2">The sequence shown here is derived from an EMBL/GenBank/DDBJ whole genome shotgun (WGS) entry which is preliminary data.</text>
</comment>
<dbReference type="Proteomes" id="UP001396334">
    <property type="component" value="Unassembled WGS sequence"/>
</dbReference>
<feature type="signal peptide" evidence="1">
    <location>
        <begin position="1"/>
        <end position="22"/>
    </location>
</feature>